<feature type="region of interest" description="Disordered" evidence="1">
    <location>
        <begin position="40"/>
        <end position="82"/>
    </location>
</feature>
<feature type="region of interest" description="Disordered" evidence="1">
    <location>
        <begin position="130"/>
        <end position="178"/>
    </location>
</feature>
<dbReference type="Proteomes" id="UP001162164">
    <property type="component" value="Unassembled WGS sequence"/>
</dbReference>
<feature type="chain" id="PRO_5046811448" evidence="2">
    <location>
        <begin position="19"/>
        <end position="203"/>
    </location>
</feature>
<name>A0ABQ9JM08_9CUCU</name>
<accession>A0ABQ9JM08</accession>
<evidence type="ECO:0000313" key="3">
    <source>
        <dbReference type="EMBL" id="KAJ8979266.1"/>
    </source>
</evidence>
<feature type="compositionally biased region" description="Acidic residues" evidence="1">
    <location>
        <begin position="165"/>
        <end position="176"/>
    </location>
</feature>
<proteinExistence type="predicted"/>
<reference evidence="3" key="1">
    <citation type="journal article" date="2023" name="Insect Mol. Biol.">
        <title>Genome sequencing provides insights into the evolution of gene families encoding plant cell wall-degrading enzymes in longhorned beetles.</title>
        <authorList>
            <person name="Shin N.R."/>
            <person name="Okamura Y."/>
            <person name="Kirsch R."/>
            <person name="Pauchet Y."/>
        </authorList>
    </citation>
    <scope>NUCLEOTIDE SEQUENCE</scope>
    <source>
        <strain evidence="3">MMC_N1</strain>
    </source>
</reference>
<organism evidence="3 4">
    <name type="scientific">Molorchus minor</name>
    <dbReference type="NCBI Taxonomy" id="1323400"/>
    <lineage>
        <taxon>Eukaryota</taxon>
        <taxon>Metazoa</taxon>
        <taxon>Ecdysozoa</taxon>
        <taxon>Arthropoda</taxon>
        <taxon>Hexapoda</taxon>
        <taxon>Insecta</taxon>
        <taxon>Pterygota</taxon>
        <taxon>Neoptera</taxon>
        <taxon>Endopterygota</taxon>
        <taxon>Coleoptera</taxon>
        <taxon>Polyphaga</taxon>
        <taxon>Cucujiformia</taxon>
        <taxon>Chrysomeloidea</taxon>
        <taxon>Cerambycidae</taxon>
        <taxon>Lamiinae</taxon>
        <taxon>Monochamini</taxon>
        <taxon>Molorchus</taxon>
    </lineage>
</organism>
<evidence type="ECO:0000313" key="4">
    <source>
        <dbReference type="Proteomes" id="UP001162164"/>
    </source>
</evidence>
<keyword evidence="4" id="KW-1185">Reference proteome</keyword>
<evidence type="ECO:0000256" key="2">
    <source>
        <dbReference type="SAM" id="SignalP"/>
    </source>
</evidence>
<comment type="caution">
    <text evidence="3">The sequence shown here is derived from an EMBL/GenBank/DDBJ whole genome shotgun (WGS) entry which is preliminary data.</text>
</comment>
<gene>
    <name evidence="3" type="ORF">NQ317_012736</name>
</gene>
<keyword evidence="2" id="KW-0732">Signal</keyword>
<evidence type="ECO:0000256" key="1">
    <source>
        <dbReference type="SAM" id="MobiDB-lite"/>
    </source>
</evidence>
<sequence>MARVQIFVLAFAAVLAQGYSGLAISNLPAGVQIETRPLPVPTPEIETRPLPVPTPEVETRPLPVPTPEVETRPLPVPTPEIDNRPLPIPAPETEQPEQPICVTYVKLLLQAIIDKLGNLPVVTRPTPEVAPEIEVVPPQPEVETTPEEETSPEVENPPDVGLPEPEVEDTQPEVSEDANPCVACFTYINNLIESAETATSRRK</sequence>
<dbReference type="EMBL" id="JAPWTJ010000357">
    <property type="protein sequence ID" value="KAJ8979266.1"/>
    <property type="molecule type" value="Genomic_DNA"/>
</dbReference>
<feature type="signal peptide" evidence="2">
    <location>
        <begin position="1"/>
        <end position="18"/>
    </location>
</feature>
<protein>
    <submittedName>
        <fullName evidence="3">Uncharacterized protein</fullName>
    </submittedName>
</protein>